<name>A0A6F9DSN9_9ASCI</name>
<comment type="subcellular location">
    <subcellularLocation>
        <location evidence="1">Membrane</location>
        <topology evidence="1">Multi-pass membrane protein</topology>
    </subcellularLocation>
</comment>
<dbReference type="InterPro" id="IPR005828">
    <property type="entry name" value="MFS_sugar_transport-like"/>
</dbReference>
<accession>A0A6F9DSN9</accession>
<feature type="transmembrane region" description="Helical" evidence="5">
    <location>
        <begin position="305"/>
        <end position="326"/>
    </location>
</feature>
<feature type="transmembrane region" description="Helical" evidence="5">
    <location>
        <begin position="109"/>
        <end position="128"/>
    </location>
</feature>
<feature type="transmembrane region" description="Helical" evidence="5">
    <location>
        <begin position="134"/>
        <end position="155"/>
    </location>
</feature>
<dbReference type="SUPFAM" id="SSF103473">
    <property type="entry name" value="MFS general substrate transporter"/>
    <property type="match status" value="1"/>
</dbReference>
<keyword evidence="4 5" id="KW-0472">Membrane</keyword>
<evidence type="ECO:0000256" key="4">
    <source>
        <dbReference type="ARBA" id="ARBA00023136"/>
    </source>
</evidence>
<feature type="transmembrane region" description="Helical" evidence="5">
    <location>
        <begin position="424"/>
        <end position="444"/>
    </location>
</feature>
<dbReference type="GO" id="GO:0022857">
    <property type="term" value="F:transmembrane transporter activity"/>
    <property type="evidence" value="ECO:0007669"/>
    <property type="project" value="InterPro"/>
</dbReference>
<dbReference type="InterPro" id="IPR036259">
    <property type="entry name" value="MFS_trans_sf"/>
</dbReference>
<evidence type="ECO:0000256" key="2">
    <source>
        <dbReference type="ARBA" id="ARBA00022692"/>
    </source>
</evidence>
<evidence type="ECO:0000259" key="6">
    <source>
        <dbReference type="PROSITE" id="PS50850"/>
    </source>
</evidence>
<reference evidence="7" key="1">
    <citation type="submission" date="2020-04" db="EMBL/GenBank/DDBJ databases">
        <authorList>
            <person name="Neveu A P."/>
        </authorList>
    </citation>
    <scope>NUCLEOTIDE SEQUENCE</scope>
    <source>
        <tissue evidence="7">Whole embryo</tissue>
    </source>
</reference>
<protein>
    <submittedName>
        <fullName evidence="7">Solute carrier family 22 member 15-like</fullName>
    </submittedName>
</protein>
<dbReference type="AlphaFoldDB" id="A0A6F9DSN9"/>
<dbReference type="GO" id="GO:0016020">
    <property type="term" value="C:membrane"/>
    <property type="evidence" value="ECO:0007669"/>
    <property type="project" value="UniProtKB-SubCell"/>
</dbReference>
<feature type="domain" description="Major facilitator superfamily (MFS) profile" evidence="6">
    <location>
        <begin position="28"/>
        <end position="449"/>
    </location>
</feature>
<dbReference type="Pfam" id="PF00083">
    <property type="entry name" value="Sugar_tr"/>
    <property type="match status" value="1"/>
</dbReference>
<proteinExistence type="evidence at transcript level"/>
<feature type="transmembrane region" description="Helical" evidence="5">
    <location>
        <begin position="192"/>
        <end position="214"/>
    </location>
</feature>
<keyword evidence="3 5" id="KW-1133">Transmembrane helix</keyword>
<dbReference type="PANTHER" id="PTHR24064">
    <property type="entry name" value="SOLUTE CARRIER FAMILY 22 MEMBER"/>
    <property type="match status" value="1"/>
</dbReference>
<feature type="transmembrane region" description="Helical" evidence="5">
    <location>
        <begin position="363"/>
        <end position="384"/>
    </location>
</feature>
<evidence type="ECO:0000256" key="5">
    <source>
        <dbReference type="SAM" id="Phobius"/>
    </source>
</evidence>
<dbReference type="PROSITE" id="PS50850">
    <property type="entry name" value="MFS"/>
    <property type="match status" value="1"/>
</dbReference>
<keyword evidence="2 5" id="KW-0812">Transmembrane</keyword>
<evidence type="ECO:0000256" key="3">
    <source>
        <dbReference type="ARBA" id="ARBA00022989"/>
    </source>
</evidence>
<sequence length="507" mass="55527">MITFSVTKMDAEKALEVVGGFGRYQIGATALICLANFIYGQQLVLMVIVGATPNITMENQKNLTTIVTDFDLYGEKWVTDLIQGLCMGGFLVGAVVFGQASDLIGRKPVFLLTSILMVISCFCSGFTTNWKTFAVSRFFVGLFLGGAGVALFVTLSEITGKSVWTKVGLIYQCSFSLGIVFLAGLSYAIQKWRIICLVTSGLGVVILSPIVFFIPESPKWLYAVGKSEKAEKVFQKIARWNGKDATNLALDHVSEESQKKTHTFLDMFRYKKLAVWLFSMAVVWFTSSLVYYGLTMSASDLTSDLYIGVALLGAVEIPAILSCMFLMDFKWLGRRGTVLVLFLICFAVSVTTIFVPAKYGTAILALGLTSKLCSSGIFAVIYVYTTEIFPTPLRTVALGTSSTVARIGAIVASFIPLLLVDLPILPYILFGASTSLAAILTLLLPETLGKPMPQTVEEVVNASYQTLGQAENETLVQVFVSNIMWILNIKYECVLSCRLKNRTLEFQ</sequence>
<dbReference type="Gene3D" id="1.20.1250.20">
    <property type="entry name" value="MFS general substrate transporter like domains"/>
    <property type="match status" value="1"/>
</dbReference>
<dbReference type="EMBL" id="LR790277">
    <property type="protein sequence ID" value="CAB3266139.1"/>
    <property type="molecule type" value="mRNA"/>
</dbReference>
<feature type="transmembrane region" description="Helical" evidence="5">
    <location>
        <begin position="167"/>
        <end position="186"/>
    </location>
</feature>
<feature type="transmembrane region" description="Helical" evidence="5">
    <location>
        <begin position="338"/>
        <end position="357"/>
    </location>
</feature>
<feature type="transmembrane region" description="Helical" evidence="5">
    <location>
        <begin position="273"/>
        <end position="293"/>
    </location>
</feature>
<feature type="transmembrane region" description="Helical" evidence="5">
    <location>
        <begin position="77"/>
        <end position="97"/>
    </location>
</feature>
<evidence type="ECO:0000313" key="7">
    <source>
        <dbReference type="EMBL" id="CAB3266139.1"/>
    </source>
</evidence>
<gene>
    <name evidence="7" type="primary">Slc22a15-004</name>
</gene>
<evidence type="ECO:0000256" key="1">
    <source>
        <dbReference type="ARBA" id="ARBA00004141"/>
    </source>
</evidence>
<dbReference type="InterPro" id="IPR020846">
    <property type="entry name" value="MFS_dom"/>
</dbReference>
<organism evidence="7">
    <name type="scientific">Phallusia mammillata</name>
    <dbReference type="NCBI Taxonomy" id="59560"/>
    <lineage>
        <taxon>Eukaryota</taxon>
        <taxon>Metazoa</taxon>
        <taxon>Chordata</taxon>
        <taxon>Tunicata</taxon>
        <taxon>Ascidiacea</taxon>
        <taxon>Phlebobranchia</taxon>
        <taxon>Ascidiidae</taxon>
        <taxon>Phallusia</taxon>
    </lineage>
</organism>
<feature type="transmembrane region" description="Helical" evidence="5">
    <location>
        <begin position="396"/>
        <end position="418"/>
    </location>
</feature>